<proteinExistence type="inferred from homology"/>
<dbReference type="PROSITE" id="PS00086">
    <property type="entry name" value="CYTOCHROME_P450"/>
    <property type="match status" value="1"/>
</dbReference>
<evidence type="ECO:0000256" key="4">
    <source>
        <dbReference type="ARBA" id="ARBA00022723"/>
    </source>
</evidence>
<evidence type="ECO:0000256" key="3">
    <source>
        <dbReference type="ARBA" id="ARBA00022617"/>
    </source>
</evidence>
<sequence>MIGLGIIIVVLFIAFYFYQQSRRNTKYMRNVPGPKPNIFFGNLLEFAFIPTHKYLDVFLGFIRDYGKLVKVYDGPFSMAMIATDEKFVEHILSSTKYIDKADQYDYMKGWLGEGLLTSTGAKWKKRRRMLTPAFHFSILENFLEVFDSVGDIFIQKLRREVGKKTVEISEPVSLYTLDVICEAAMGIKLNAQTDSTSPYVRSTRSMCSIIVERILSPLDPSLYPLTLNYYREKIALKVLHAYTDSVIDKKISEKKKKTEILVDKNTNIGIKKKQAFLDLLLDYTMDGEPLLRTDIREEVDTFMFEGHDTTSSAISFAIFALANHPEVQGSKIFPKHSTVVLFYLQFIFNGIFILSENQEKAFMEQKEMFGNFSDAKPTVSQFQDMKYLDLVIKETLRLYPSVPVLGRRLPEDMEYDGHLLPKGMNILLSTFAMHRCKEYFPEPLKFIPERFEDAKLTNPYVYTPFSAGPRNCIGQKFAILEVKSTLSKILRNFELMPATPVHELQLAPQTILVSKNGIRISIKERS</sequence>
<dbReference type="InterPro" id="IPR050196">
    <property type="entry name" value="Cytochrome_P450_Monoox"/>
</dbReference>
<dbReference type="PANTHER" id="PTHR24291">
    <property type="entry name" value="CYTOCHROME P450 FAMILY 4"/>
    <property type="match status" value="1"/>
</dbReference>
<accession>A0ABM5JUD7</accession>
<dbReference type="InterPro" id="IPR001128">
    <property type="entry name" value="Cyt_P450"/>
</dbReference>
<dbReference type="PANTHER" id="PTHR24291:SF187">
    <property type="entry name" value="CYTOCHROME P450 4AE1-RELATED"/>
    <property type="match status" value="1"/>
</dbReference>
<keyword evidence="4 8" id="KW-0479">Metal-binding</keyword>
<dbReference type="CDD" id="cd20628">
    <property type="entry name" value="CYP4"/>
    <property type="match status" value="1"/>
</dbReference>
<name>A0ABM5JUD7_DIAVI</name>
<evidence type="ECO:0000256" key="2">
    <source>
        <dbReference type="ARBA" id="ARBA00010617"/>
    </source>
</evidence>
<evidence type="ECO:0000256" key="8">
    <source>
        <dbReference type="RuleBase" id="RU000461"/>
    </source>
</evidence>
<comment type="cofactor">
    <cofactor evidence="1">
        <name>heme</name>
        <dbReference type="ChEBI" id="CHEBI:30413"/>
    </cofactor>
</comment>
<dbReference type="Gene3D" id="1.10.630.10">
    <property type="entry name" value="Cytochrome P450"/>
    <property type="match status" value="1"/>
</dbReference>
<evidence type="ECO:0000256" key="5">
    <source>
        <dbReference type="ARBA" id="ARBA00023002"/>
    </source>
</evidence>
<keyword evidence="3 8" id="KW-0349">Heme</keyword>
<evidence type="ECO:0000256" key="6">
    <source>
        <dbReference type="ARBA" id="ARBA00023004"/>
    </source>
</evidence>
<evidence type="ECO:0000313" key="10">
    <source>
        <dbReference type="Proteomes" id="UP001652700"/>
    </source>
</evidence>
<comment type="similarity">
    <text evidence="2 8">Belongs to the cytochrome P450 family.</text>
</comment>
<protein>
    <recommendedName>
        <fullName evidence="11">Cytochrome P450 4d2-like</fullName>
    </recommendedName>
</protein>
<evidence type="ECO:0000256" key="7">
    <source>
        <dbReference type="ARBA" id="ARBA00023033"/>
    </source>
</evidence>
<dbReference type="Proteomes" id="UP001652700">
    <property type="component" value="Unplaced"/>
</dbReference>
<dbReference type="PRINTS" id="PR00385">
    <property type="entry name" value="P450"/>
</dbReference>
<evidence type="ECO:0008006" key="11">
    <source>
        <dbReference type="Google" id="ProtNLM"/>
    </source>
</evidence>
<evidence type="ECO:0000256" key="1">
    <source>
        <dbReference type="ARBA" id="ARBA00001971"/>
    </source>
</evidence>
<dbReference type="SUPFAM" id="SSF48264">
    <property type="entry name" value="Cytochrome P450"/>
    <property type="match status" value="1"/>
</dbReference>
<dbReference type="RefSeq" id="XP_050501553.1">
    <property type="nucleotide sequence ID" value="XM_050645596.1"/>
</dbReference>
<dbReference type="InterPro" id="IPR017972">
    <property type="entry name" value="Cyt_P450_CS"/>
</dbReference>
<keyword evidence="7 8" id="KW-0503">Monooxygenase</keyword>
<keyword evidence="10" id="KW-1185">Reference proteome</keyword>
<evidence type="ECO:0000313" key="9">
    <source>
        <dbReference type="EnsemblMetazoa" id="XP_050501553.1"/>
    </source>
</evidence>
<dbReference type="PRINTS" id="PR00463">
    <property type="entry name" value="EP450I"/>
</dbReference>
<dbReference type="EnsemblMetazoa" id="XM_050645596.1">
    <property type="protein sequence ID" value="XP_050501553.1"/>
    <property type="gene ID" value="LOC114338630"/>
</dbReference>
<dbReference type="InterPro" id="IPR002401">
    <property type="entry name" value="Cyt_P450_E_grp-I"/>
</dbReference>
<reference evidence="9" key="1">
    <citation type="submission" date="2025-05" db="UniProtKB">
        <authorList>
            <consortium name="EnsemblMetazoa"/>
        </authorList>
    </citation>
    <scope>IDENTIFICATION</scope>
</reference>
<dbReference type="GeneID" id="114338630"/>
<dbReference type="InterPro" id="IPR036396">
    <property type="entry name" value="Cyt_P450_sf"/>
</dbReference>
<keyword evidence="6 8" id="KW-0408">Iron</keyword>
<dbReference type="Pfam" id="PF00067">
    <property type="entry name" value="p450"/>
    <property type="match status" value="2"/>
</dbReference>
<keyword evidence="5 8" id="KW-0560">Oxidoreductase</keyword>
<organism evidence="9 10">
    <name type="scientific">Diabrotica virgifera virgifera</name>
    <name type="common">western corn rootworm</name>
    <dbReference type="NCBI Taxonomy" id="50390"/>
    <lineage>
        <taxon>Eukaryota</taxon>
        <taxon>Metazoa</taxon>
        <taxon>Ecdysozoa</taxon>
        <taxon>Arthropoda</taxon>
        <taxon>Hexapoda</taxon>
        <taxon>Insecta</taxon>
        <taxon>Pterygota</taxon>
        <taxon>Neoptera</taxon>
        <taxon>Endopterygota</taxon>
        <taxon>Coleoptera</taxon>
        <taxon>Polyphaga</taxon>
        <taxon>Cucujiformia</taxon>
        <taxon>Chrysomeloidea</taxon>
        <taxon>Chrysomelidae</taxon>
        <taxon>Galerucinae</taxon>
        <taxon>Diabroticina</taxon>
        <taxon>Diabroticites</taxon>
        <taxon>Diabrotica</taxon>
    </lineage>
</organism>